<proteinExistence type="predicted"/>
<evidence type="ECO:0000256" key="6">
    <source>
        <dbReference type="SAM" id="MobiDB-lite"/>
    </source>
</evidence>
<comment type="subcellular location">
    <subcellularLocation>
        <location evidence="1">Cell membrane</location>
        <topology evidence="1">Multi-pass membrane protein</topology>
    </subcellularLocation>
</comment>
<dbReference type="EMBL" id="BAABKQ010000001">
    <property type="protein sequence ID" value="GAA4824008.1"/>
    <property type="molecule type" value="Genomic_DNA"/>
</dbReference>
<feature type="transmembrane region" description="Helical" evidence="7">
    <location>
        <begin position="380"/>
        <end position="405"/>
    </location>
</feature>
<keyword evidence="2" id="KW-1003">Cell membrane</keyword>
<feature type="transmembrane region" description="Helical" evidence="7">
    <location>
        <begin position="187"/>
        <end position="212"/>
    </location>
</feature>
<evidence type="ECO:0000256" key="5">
    <source>
        <dbReference type="ARBA" id="ARBA00023136"/>
    </source>
</evidence>
<dbReference type="RefSeq" id="WP_345602897.1">
    <property type="nucleotide sequence ID" value="NZ_BAABKQ010000001.1"/>
</dbReference>
<evidence type="ECO:0000256" key="3">
    <source>
        <dbReference type="ARBA" id="ARBA00022692"/>
    </source>
</evidence>
<feature type="compositionally biased region" description="Polar residues" evidence="6">
    <location>
        <begin position="1"/>
        <end position="10"/>
    </location>
</feature>
<evidence type="ECO:0000313" key="9">
    <source>
        <dbReference type="EMBL" id="GAA4824008.1"/>
    </source>
</evidence>
<keyword evidence="5 7" id="KW-0472">Membrane</keyword>
<keyword evidence="3 7" id="KW-0812">Transmembrane</keyword>
<feature type="transmembrane region" description="Helical" evidence="7">
    <location>
        <begin position="94"/>
        <end position="117"/>
    </location>
</feature>
<dbReference type="Proteomes" id="UP001500839">
    <property type="component" value="Unassembled WGS sequence"/>
</dbReference>
<reference evidence="10" key="1">
    <citation type="journal article" date="2019" name="Int. J. Syst. Evol. Microbiol.">
        <title>The Global Catalogue of Microorganisms (GCM) 10K type strain sequencing project: providing services to taxonomists for standard genome sequencing and annotation.</title>
        <authorList>
            <consortium name="The Broad Institute Genomics Platform"/>
            <consortium name="The Broad Institute Genome Sequencing Center for Infectious Disease"/>
            <person name="Wu L."/>
            <person name="Ma J."/>
        </authorList>
    </citation>
    <scope>NUCLEOTIDE SEQUENCE [LARGE SCALE GENOMIC DNA]</scope>
    <source>
        <strain evidence="10">JCM 18542</strain>
    </source>
</reference>
<sequence>MESSPGSSSPDRAPGDRGPGTLRRRALIGVSALGLAWSLAIGIAVDGPTMWGLFPIAMYAMLAFGGLSIAASTTVAVVASLLMLLPSPAVAADVAIGSLTNAVTVIGVIIVLGGALAEVLRDTGVAGQIVHTMMRLVGGRGRTSVIFGMMLSCLLLVAALGTLAGALAVAVPLLLPVAARVGLTRTATASTIFIGGCAGLALAPFAGSNVAIMTAADVGYLQYVLYGAGPLAILSIVIGMLVAPWIQRRTESGDDFYGDEIYDSDAPGGGPDNAHHPHSARAAVVFAAALAVSVVIAVLTSAGFLFPLVALPVLTVVTAVAGRLGPRRFAASVLRGGRSLIGLFALFLLLAVLFEVITLIDPFSVVLDSYGGGIGELSPFAFAVAIALIGWVGVPGATAAQVVLLDQFFGSIGAAIGVGTGTWVIVLLFASKADTYGPFPNPNMMSAMGLARSLNLKYMLLTGWLLLVPSACMYLLIMFLESR</sequence>
<feature type="transmembrane region" description="Helical" evidence="7">
    <location>
        <begin position="412"/>
        <end position="430"/>
    </location>
</feature>
<dbReference type="Pfam" id="PF03553">
    <property type="entry name" value="Na_H_antiporter"/>
    <property type="match status" value="1"/>
</dbReference>
<feature type="transmembrane region" description="Helical" evidence="7">
    <location>
        <begin position="458"/>
        <end position="480"/>
    </location>
</feature>
<gene>
    <name evidence="9" type="ORF">GCM10023353_36130</name>
</gene>
<feature type="region of interest" description="Disordered" evidence="6">
    <location>
        <begin position="1"/>
        <end position="20"/>
    </location>
</feature>
<feature type="transmembrane region" description="Helical" evidence="7">
    <location>
        <begin position="224"/>
        <end position="246"/>
    </location>
</feature>
<name>A0ABP9D070_9ACTN</name>
<keyword evidence="4 7" id="KW-1133">Transmembrane helix</keyword>
<feature type="transmembrane region" description="Helical" evidence="7">
    <location>
        <begin position="305"/>
        <end position="325"/>
    </location>
</feature>
<feature type="transmembrane region" description="Helical" evidence="7">
    <location>
        <begin position="57"/>
        <end position="82"/>
    </location>
</feature>
<feature type="domain" description="Na+/H+ antiporter NhaC-like C-terminal" evidence="8">
    <location>
        <begin position="55"/>
        <end position="242"/>
    </location>
</feature>
<evidence type="ECO:0000259" key="8">
    <source>
        <dbReference type="Pfam" id="PF03553"/>
    </source>
</evidence>
<evidence type="ECO:0000256" key="1">
    <source>
        <dbReference type="ARBA" id="ARBA00004651"/>
    </source>
</evidence>
<feature type="transmembrane region" description="Helical" evidence="7">
    <location>
        <begin position="337"/>
        <end position="360"/>
    </location>
</feature>
<evidence type="ECO:0000256" key="7">
    <source>
        <dbReference type="SAM" id="Phobius"/>
    </source>
</evidence>
<dbReference type="InterPro" id="IPR018461">
    <property type="entry name" value="Na/H_Antiport_NhaC-like_C"/>
</dbReference>
<feature type="transmembrane region" description="Helical" evidence="7">
    <location>
        <begin position="26"/>
        <end position="45"/>
    </location>
</feature>
<protein>
    <submittedName>
        <fullName evidence="9">Na+/H+ antiporter NhaC family protein</fullName>
    </submittedName>
</protein>
<keyword evidence="10" id="KW-1185">Reference proteome</keyword>
<evidence type="ECO:0000256" key="4">
    <source>
        <dbReference type="ARBA" id="ARBA00022989"/>
    </source>
</evidence>
<accession>A0ABP9D070</accession>
<evidence type="ECO:0000256" key="2">
    <source>
        <dbReference type="ARBA" id="ARBA00022475"/>
    </source>
</evidence>
<evidence type="ECO:0000313" key="10">
    <source>
        <dbReference type="Proteomes" id="UP001500839"/>
    </source>
</evidence>
<feature type="transmembrane region" description="Helical" evidence="7">
    <location>
        <begin position="145"/>
        <end position="175"/>
    </location>
</feature>
<comment type="caution">
    <text evidence="9">The sequence shown here is derived from an EMBL/GenBank/DDBJ whole genome shotgun (WGS) entry which is preliminary data.</text>
</comment>
<feature type="transmembrane region" description="Helical" evidence="7">
    <location>
        <begin position="282"/>
        <end position="299"/>
    </location>
</feature>
<organism evidence="9 10">
    <name type="scientific">Tomitella cavernea</name>
    <dbReference type="NCBI Taxonomy" id="1387982"/>
    <lineage>
        <taxon>Bacteria</taxon>
        <taxon>Bacillati</taxon>
        <taxon>Actinomycetota</taxon>
        <taxon>Actinomycetes</taxon>
        <taxon>Mycobacteriales</taxon>
        <taxon>Tomitella</taxon>
    </lineage>
</organism>